<dbReference type="Proteomes" id="UP001189429">
    <property type="component" value="Unassembled WGS sequence"/>
</dbReference>
<comment type="caution">
    <text evidence="3">The sequence shown here is derived from an EMBL/GenBank/DDBJ whole genome shotgun (WGS) entry which is preliminary data.</text>
</comment>
<organism evidence="3 4">
    <name type="scientific">Prorocentrum cordatum</name>
    <dbReference type="NCBI Taxonomy" id="2364126"/>
    <lineage>
        <taxon>Eukaryota</taxon>
        <taxon>Sar</taxon>
        <taxon>Alveolata</taxon>
        <taxon>Dinophyceae</taxon>
        <taxon>Prorocentrales</taxon>
        <taxon>Prorocentraceae</taxon>
        <taxon>Prorocentrum</taxon>
    </lineage>
</organism>
<evidence type="ECO:0000313" key="4">
    <source>
        <dbReference type="Proteomes" id="UP001189429"/>
    </source>
</evidence>
<sequence>RRPFGARPSRRCGCPLRPRPLPGAALRRPGLRPRGAGGVPGRGPVRQVCSVPGRPAGRCAKREAVQRARATLCLEERVQDLRRRVVEDILTLKCPTCHQAFVDFDACFALTCGRCGSGLCAWCGRFCGLDAHEHVRRCPSSLSPGNLFGSQGLFAEASRRRKLSSLSAFLRDVEVEARRPLLRALRGDIQDLGLSARLLLRVPRASAAAVVALALVFLLAVSLALNARLWRALHDPGMSAADVCAEVSRRTSQHVEGVRGRYDLFLREITSDVKDLYWDLRDGVSGAARGDLVTTAFQVVYTSCALPFCFALGVAVWVPTAAVARLHTAVLARHMQWWYLQGGRWMGLLRALTFLERGRVGRVPGGPPRAPAAGPEARRSRAARRPRPAAGVQPLGRASAPRSGRPRGRPAGPVWQARRRGQHPARTGRPRDAGRETGDPPAARVRGAALPSRGSSRAASPRNARVSGGCRSIACTDPVAGQQADAG</sequence>
<feature type="compositionally biased region" description="Low complexity" evidence="1">
    <location>
        <begin position="16"/>
        <end position="34"/>
    </location>
</feature>
<feature type="compositionally biased region" description="Basic and acidic residues" evidence="1">
    <location>
        <begin position="429"/>
        <end position="438"/>
    </location>
</feature>
<feature type="compositionally biased region" description="Basic residues" evidence="1">
    <location>
        <begin position="417"/>
        <end position="428"/>
    </location>
</feature>
<evidence type="ECO:0000256" key="1">
    <source>
        <dbReference type="SAM" id="MobiDB-lite"/>
    </source>
</evidence>
<evidence type="ECO:0000256" key="2">
    <source>
        <dbReference type="SAM" id="Phobius"/>
    </source>
</evidence>
<keyword evidence="2" id="KW-0812">Transmembrane</keyword>
<name>A0ABN9XEW2_9DINO</name>
<gene>
    <name evidence="3" type="ORF">PCOR1329_LOCUS76126</name>
</gene>
<feature type="region of interest" description="Disordered" evidence="1">
    <location>
        <begin position="360"/>
        <end position="487"/>
    </location>
</feature>
<feature type="compositionally biased region" description="Low complexity" evidence="1">
    <location>
        <begin position="388"/>
        <end position="413"/>
    </location>
</feature>
<feature type="compositionally biased region" description="Low complexity" evidence="1">
    <location>
        <begin position="446"/>
        <end position="467"/>
    </location>
</feature>
<keyword evidence="2" id="KW-1133">Transmembrane helix</keyword>
<protein>
    <recommendedName>
        <fullName evidence="5">Autophagy-related protein 9</fullName>
    </recommendedName>
</protein>
<keyword evidence="4" id="KW-1185">Reference proteome</keyword>
<feature type="transmembrane region" description="Helical" evidence="2">
    <location>
        <begin position="299"/>
        <end position="324"/>
    </location>
</feature>
<evidence type="ECO:0000313" key="3">
    <source>
        <dbReference type="EMBL" id="CAK0898180.1"/>
    </source>
</evidence>
<keyword evidence="2" id="KW-0472">Membrane</keyword>
<proteinExistence type="predicted"/>
<feature type="non-terminal residue" evidence="3">
    <location>
        <position position="1"/>
    </location>
</feature>
<reference evidence="3" key="1">
    <citation type="submission" date="2023-10" db="EMBL/GenBank/DDBJ databases">
        <authorList>
            <person name="Chen Y."/>
            <person name="Shah S."/>
            <person name="Dougan E. K."/>
            <person name="Thang M."/>
            <person name="Chan C."/>
        </authorList>
    </citation>
    <scope>NUCLEOTIDE SEQUENCE [LARGE SCALE GENOMIC DNA]</scope>
</reference>
<feature type="transmembrane region" description="Helical" evidence="2">
    <location>
        <begin position="205"/>
        <end position="225"/>
    </location>
</feature>
<evidence type="ECO:0008006" key="5">
    <source>
        <dbReference type="Google" id="ProtNLM"/>
    </source>
</evidence>
<dbReference type="EMBL" id="CAUYUJ010020437">
    <property type="protein sequence ID" value="CAK0898180.1"/>
    <property type="molecule type" value="Genomic_DNA"/>
</dbReference>
<feature type="region of interest" description="Disordered" evidence="1">
    <location>
        <begin position="16"/>
        <end position="41"/>
    </location>
</feature>
<feature type="non-terminal residue" evidence="3">
    <location>
        <position position="487"/>
    </location>
</feature>
<accession>A0ABN9XEW2</accession>